<feature type="signal peptide" evidence="1">
    <location>
        <begin position="1"/>
        <end position="24"/>
    </location>
</feature>
<proteinExistence type="predicted"/>
<dbReference type="GeneID" id="104755644"/>
<evidence type="ECO:0000313" key="2">
    <source>
        <dbReference type="Proteomes" id="UP000694864"/>
    </source>
</evidence>
<dbReference type="RefSeq" id="XP_010476365.1">
    <property type="nucleotide sequence ID" value="XM_010478063.1"/>
</dbReference>
<evidence type="ECO:0000313" key="3">
    <source>
        <dbReference type="RefSeq" id="XP_010476365.1"/>
    </source>
</evidence>
<reference evidence="3" key="2">
    <citation type="submission" date="2025-08" db="UniProtKB">
        <authorList>
            <consortium name="RefSeq"/>
        </authorList>
    </citation>
    <scope>IDENTIFICATION</scope>
    <source>
        <tissue evidence="3">Leaf</tissue>
    </source>
</reference>
<protein>
    <submittedName>
        <fullName evidence="3">Defensin-like protein 268</fullName>
    </submittedName>
</protein>
<evidence type="ECO:0000256" key="1">
    <source>
        <dbReference type="SAM" id="SignalP"/>
    </source>
</evidence>
<name>A0ABM0WUJ0_CAMSA</name>
<sequence length="103" mass="11520">MARLIFHFVFALIAASYLLSVSDAMVRESQKPCICPSTNPYCNCGNDLQVLTTTVIGSSPDIRQCERCHGNSSCNEICPPTCKLKVCIYNRTCDMHICECYRC</sequence>
<reference evidence="2" key="1">
    <citation type="journal article" date="2014" name="Nat. Commun.">
        <title>The emerging biofuel crop Camelina sativa retains a highly undifferentiated hexaploid genome structure.</title>
        <authorList>
            <person name="Kagale S."/>
            <person name="Koh C."/>
            <person name="Nixon J."/>
            <person name="Bollina V."/>
            <person name="Clarke W.E."/>
            <person name="Tuteja R."/>
            <person name="Spillane C."/>
            <person name="Robinson S.J."/>
            <person name="Links M.G."/>
            <person name="Clarke C."/>
            <person name="Higgins E.E."/>
            <person name="Huebert T."/>
            <person name="Sharpe A.G."/>
            <person name="Parkin I.A."/>
        </authorList>
    </citation>
    <scope>NUCLEOTIDE SEQUENCE [LARGE SCALE GENOMIC DNA]</scope>
    <source>
        <strain evidence="2">cv. DH55</strain>
    </source>
</reference>
<dbReference type="Proteomes" id="UP000694864">
    <property type="component" value="Chromosome 17"/>
</dbReference>
<accession>A0ABM0WUJ0</accession>
<keyword evidence="2" id="KW-1185">Reference proteome</keyword>
<organism evidence="2 3">
    <name type="scientific">Camelina sativa</name>
    <name type="common">False flax</name>
    <name type="synonym">Myagrum sativum</name>
    <dbReference type="NCBI Taxonomy" id="90675"/>
    <lineage>
        <taxon>Eukaryota</taxon>
        <taxon>Viridiplantae</taxon>
        <taxon>Streptophyta</taxon>
        <taxon>Embryophyta</taxon>
        <taxon>Tracheophyta</taxon>
        <taxon>Spermatophyta</taxon>
        <taxon>Magnoliopsida</taxon>
        <taxon>eudicotyledons</taxon>
        <taxon>Gunneridae</taxon>
        <taxon>Pentapetalae</taxon>
        <taxon>rosids</taxon>
        <taxon>malvids</taxon>
        <taxon>Brassicales</taxon>
        <taxon>Brassicaceae</taxon>
        <taxon>Camelineae</taxon>
        <taxon>Camelina</taxon>
    </lineage>
</organism>
<gene>
    <name evidence="3" type="primary">LOC104755644</name>
</gene>
<feature type="chain" id="PRO_5046690986" evidence="1">
    <location>
        <begin position="25"/>
        <end position="103"/>
    </location>
</feature>
<keyword evidence="1" id="KW-0732">Signal</keyword>